<gene>
    <name evidence="1" type="ORF">LXD69_10690</name>
</gene>
<reference evidence="1" key="2">
    <citation type="submission" date="2022-04" db="EMBL/GenBank/DDBJ databases">
        <title>Complete Genome Sequence of Flavobacterium sediminilitoris YSM-43, Isolated from a Tidal Sediment.</title>
        <authorList>
            <person name="Lee P.A."/>
        </authorList>
    </citation>
    <scope>NUCLEOTIDE SEQUENCE</scope>
    <source>
        <strain evidence="1">YSM-43</strain>
    </source>
</reference>
<sequence>MENPSIKFGEYKPTKRKIFQNTTLKKFMVHFRRPSDYNGKYGFDWLRDEYIYPIETVTNDNNGTAIGTPTALCKDVAALKMEYKTTDVVNPISPYANDYYPAWLSIFPYTTTAQFSHGSRMHKNGVYLDLEIEELETLVDDATEILFKSNNPFLKITPSKLNLKDLISSKRTKNLGGTTARDYYLAEKKVNIKCEGGTLNSHEEIKIFAKLGVQKEEVGKLMVYKNNVIPKAEIVAINVITSSNLANLRNDYQYLFKNQSFNQALIRAEVKVDTKFDINSLPSTDVDVQNFINNKNTMSANQIRSSIENLYLKYGKHKPVSGQIDDNTTTRTYLFYTDLNAGRTSGICSLDNATNVWGNHYVIFNQGLNSKRTVIHECGHSLSLPHIFSSALSSFEFYHGYTDNYMDYEWQKGNRAPNGSYYSSGDNKFKGNMYSLFKWQWNIVRTDRSLILNY</sequence>
<name>A0ABY4HI54_9FLAO</name>
<dbReference type="Gene3D" id="3.40.390.10">
    <property type="entry name" value="Collagenase (Catalytic Domain)"/>
    <property type="match status" value="1"/>
</dbReference>
<accession>A0ABY4HI54</accession>
<evidence type="ECO:0000313" key="1">
    <source>
        <dbReference type="EMBL" id="UOX32518.1"/>
    </source>
</evidence>
<dbReference type="EMBL" id="CP090145">
    <property type="protein sequence ID" value="UOX32518.1"/>
    <property type="molecule type" value="Genomic_DNA"/>
</dbReference>
<dbReference type="InterPro" id="IPR024079">
    <property type="entry name" value="MetalloPept_cat_dom_sf"/>
</dbReference>
<protein>
    <submittedName>
        <fullName evidence="1">Uncharacterized protein</fullName>
    </submittedName>
</protein>
<keyword evidence="2" id="KW-1185">Reference proteome</keyword>
<evidence type="ECO:0000313" key="2">
    <source>
        <dbReference type="Proteomes" id="UP000830454"/>
    </source>
</evidence>
<dbReference type="RefSeq" id="WP_246915311.1">
    <property type="nucleotide sequence ID" value="NZ_CP090145.1"/>
</dbReference>
<organism evidence="1 2">
    <name type="scientific">Flavobacterium sediminilitoris</name>
    <dbReference type="NCBI Taxonomy" id="2024526"/>
    <lineage>
        <taxon>Bacteria</taxon>
        <taxon>Pseudomonadati</taxon>
        <taxon>Bacteroidota</taxon>
        <taxon>Flavobacteriia</taxon>
        <taxon>Flavobacteriales</taxon>
        <taxon>Flavobacteriaceae</taxon>
        <taxon>Flavobacterium</taxon>
    </lineage>
</organism>
<dbReference type="SUPFAM" id="SSF55486">
    <property type="entry name" value="Metalloproteases ('zincins'), catalytic domain"/>
    <property type="match status" value="1"/>
</dbReference>
<dbReference type="Proteomes" id="UP000830454">
    <property type="component" value="Chromosome"/>
</dbReference>
<reference evidence="1" key="1">
    <citation type="submission" date="2021-12" db="EMBL/GenBank/DDBJ databases">
        <authorList>
            <person name="Cha I.-T."/>
            <person name="Lee K.-E."/>
            <person name="Park S.-J."/>
        </authorList>
    </citation>
    <scope>NUCLEOTIDE SEQUENCE</scope>
    <source>
        <strain evidence="1">YSM-43</strain>
    </source>
</reference>
<proteinExistence type="predicted"/>